<feature type="transmembrane region" description="Helical" evidence="17">
    <location>
        <begin position="139"/>
        <end position="158"/>
    </location>
</feature>
<keyword evidence="5 17" id="KW-1003">Cell membrane</keyword>
<dbReference type="EC" id="3.6.1.27" evidence="3 17"/>
<protein>
    <recommendedName>
        <fullName evidence="4 17">Undecaprenyl-diphosphatase</fullName>
        <ecNumber evidence="3 17">3.6.1.27</ecNumber>
    </recommendedName>
    <alternativeName>
        <fullName evidence="15 17">Bacitracin resistance protein</fullName>
    </alternativeName>
    <alternativeName>
        <fullName evidence="14 17">Undecaprenyl pyrophosphate phosphatase</fullName>
    </alternativeName>
</protein>
<gene>
    <name evidence="17" type="primary">uppP</name>
    <name evidence="18" type="ORF">GS601_20765</name>
</gene>
<dbReference type="AlphaFoldDB" id="A0A8J7Z5D8"/>
<dbReference type="PANTHER" id="PTHR30622">
    <property type="entry name" value="UNDECAPRENYL-DIPHOSPHATASE"/>
    <property type="match status" value="1"/>
</dbReference>
<keyword evidence="10 17" id="KW-1133">Transmembrane helix</keyword>
<dbReference type="InterPro" id="IPR003824">
    <property type="entry name" value="UppP"/>
</dbReference>
<comment type="function">
    <text evidence="17">Catalyzes the dephosphorylation of undecaprenyl diphosphate (UPP). Confers resistance to bacitracin.</text>
</comment>
<evidence type="ECO:0000256" key="9">
    <source>
        <dbReference type="ARBA" id="ARBA00022984"/>
    </source>
</evidence>
<comment type="similarity">
    <text evidence="2 17">Belongs to the UppP family.</text>
</comment>
<evidence type="ECO:0000256" key="6">
    <source>
        <dbReference type="ARBA" id="ARBA00022692"/>
    </source>
</evidence>
<comment type="caution">
    <text evidence="18">The sequence shown here is derived from an EMBL/GenBank/DDBJ whole genome shotgun (WGS) entry which is preliminary data.</text>
</comment>
<keyword evidence="8 17" id="KW-0133">Cell shape</keyword>
<dbReference type="RefSeq" id="WP_162425215.1">
    <property type="nucleotide sequence ID" value="NZ_WVIE01000037.1"/>
</dbReference>
<evidence type="ECO:0000256" key="16">
    <source>
        <dbReference type="ARBA" id="ARBA00047594"/>
    </source>
</evidence>
<keyword evidence="6 17" id="KW-0812">Transmembrane</keyword>
<evidence type="ECO:0000256" key="1">
    <source>
        <dbReference type="ARBA" id="ARBA00004651"/>
    </source>
</evidence>
<dbReference type="NCBIfam" id="TIGR00753">
    <property type="entry name" value="undec_PP_bacA"/>
    <property type="match status" value="1"/>
</dbReference>
<name>A0A8J7Z5D8_9CYAN</name>
<dbReference type="GO" id="GO:0009252">
    <property type="term" value="P:peptidoglycan biosynthetic process"/>
    <property type="evidence" value="ECO:0007669"/>
    <property type="project" value="UniProtKB-KW"/>
</dbReference>
<dbReference type="GO" id="GO:0008360">
    <property type="term" value="P:regulation of cell shape"/>
    <property type="evidence" value="ECO:0007669"/>
    <property type="project" value="UniProtKB-KW"/>
</dbReference>
<dbReference type="Pfam" id="PF02673">
    <property type="entry name" value="BacA"/>
    <property type="match status" value="1"/>
</dbReference>
<comment type="subcellular location">
    <subcellularLocation>
        <location evidence="1 17">Cell membrane</location>
        <topology evidence="1 17">Multi-pass membrane protein</topology>
    </subcellularLocation>
</comment>
<evidence type="ECO:0000256" key="5">
    <source>
        <dbReference type="ARBA" id="ARBA00022475"/>
    </source>
</evidence>
<dbReference type="PANTHER" id="PTHR30622:SF4">
    <property type="entry name" value="UNDECAPRENYL-DIPHOSPHATASE"/>
    <property type="match status" value="1"/>
</dbReference>
<evidence type="ECO:0000256" key="15">
    <source>
        <dbReference type="ARBA" id="ARBA00032932"/>
    </source>
</evidence>
<reference evidence="18" key="1">
    <citation type="submission" date="2019-12" db="EMBL/GenBank/DDBJ databases">
        <title>High-Quality draft genome sequences of three cyanobacteria isolated from the limestone walls of the Old Cathedral of Coimbra.</title>
        <authorList>
            <person name="Tiago I."/>
            <person name="Soares F."/>
            <person name="Portugal A."/>
        </authorList>
    </citation>
    <scope>NUCLEOTIDE SEQUENCE</scope>
    <source>
        <strain evidence="18">A</strain>
    </source>
</reference>
<evidence type="ECO:0000313" key="19">
    <source>
        <dbReference type="Proteomes" id="UP000646053"/>
    </source>
</evidence>
<evidence type="ECO:0000256" key="12">
    <source>
        <dbReference type="ARBA" id="ARBA00023251"/>
    </source>
</evidence>
<evidence type="ECO:0000256" key="14">
    <source>
        <dbReference type="ARBA" id="ARBA00032707"/>
    </source>
</evidence>
<evidence type="ECO:0000313" key="18">
    <source>
        <dbReference type="EMBL" id="NDJ19690.1"/>
    </source>
</evidence>
<organism evidence="18 19">
    <name type="scientific">Myxacorys almedinensis A</name>
    <dbReference type="NCBI Taxonomy" id="2690445"/>
    <lineage>
        <taxon>Bacteria</taxon>
        <taxon>Bacillati</taxon>
        <taxon>Cyanobacteriota</taxon>
        <taxon>Cyanophyceae</taxon>
        <taxon>Leptolyngbyales</taxon>
        <taxon>Leptolyngbyaceae</taxon>
        <taxon>Myxacorys</taxon>
        <taxon>Myxacorys almedinensis</taxon>
    </lineage>
</organism>
<dbReference type="HAMAP" id="MF_01006">
    <property type="entry name" value="Undec_diphosphatase"/>
    <property type="match status" value="1"/>
</dbReference>
<feature type="transmembrane region" description="Helical" evidence="17">
    <location>
        <begin position="20"/>
        <end position="41"/>
    </location>
</feature>
<dbReference type="NCBIfam" id="NF001394">
    <property type="entry name" value="PRK00281.2-5"/>
    <property type="match status" value="1"/>
</dbReference>
<keyword evidence="9 17" id="KW-0573">Peptidoglycan synthesis</keyword>
<evidence type="ECO:0000256" key="7">
    <source>
        <dbReference type="ARBA" id="ARBA00022801"/>
    </source>
</evidence>
<evidence type="ECO:0000256" key="8">
    <source>
        <dbReference type="ARBA" id="ARBA00022960"/>
    </source>
</evidence>
<comment type="miscellaneous">
    <text evidence="17">Bacitracin is thought to be involved in the inhibition of peptidoglycan synthesis by sequestering undecaprenyl diphosphate, thereby reducing the pool of lipid carrier available.</text>
</comment>
<accession>A0A8J7Z5D8</accession>
<evidence type="ECO:0000256" key="3">
    <source>
        <dbReference type="ARBA" id="ARBA00012374"/>
    </source>
</evidence>
<keyword evidence="7 17" id="KW-0378">Hydrolase</keyword>
<dbReference type="GO" id="GO:0050380">
    <property type="term" value="F:undecaprenyl-diphosphatase activity"/>
    <property type="evidence" value="ECO:0007669"/>
    <property type="project" value="UniProtKB-UniRule"/>
</dbReference>
<evidence type="ECO:0000256" key="2">
    <source>
        <dbReference type="ARBA" id="ARBA00010621"/>
    </source>
</evidence>
<keyword evidence="11 17" id="KW-0472">Membrane</keyword>
<keyword evidence="12 17" id="KW-0046">Antibiotic resistance</keyword>
<evidence type="ECO:0000256" key="4">
    <source>
        <dbReference type="ARBA" id="ARBA00021581"/>
    </source>
</evidence>
<evidence type="ECO:0000256" key="11">
    <source>
        <dbReference type="ARBA" id="ARBA00023136"/>
    </source>
</evidence>
<feature type="transmembrane region" description="Helical" evidence="17">
    <location>
        <begin position="109"/>
        <end position="127"/>
    </location>
</feature>
<feature type="transmembrane region" description="Helical" evidence="17">
    <location>
        <begin position="272"/>
        <end position="291"/>
    </location>
</feature>
<evidence type="ECO:0000256" key="13">
    <source>
        <dbReference type="ARBA" id="ARBA00023316"/>
    </source>
</evidence>
<dbReference type="GO" id="GO:0046677">
    <property type="term" value="P:response to antibiotic"/>
    <property type="evidence" value="ECO:0007669"/>
    <property type="project" value="UniProtKB-UniRule"/>
</dbReference>
<dbReference type="GO" id="GO:0005886">
    <property type="term" value="C:plasma membrane"/>
    <property type="evidence" value="ECO:0007669"/>
    <property type="project" value="UniProtKB-SubCell"/>
</dbReference>
<sequence>MPLLSPFLIDFIAQTEPATVGFTAIIQGIILGLVQGITEFLPISSTAHLLIFTDIFGWKTVWTKEATDAIQFGSVIAVVMYFWKDIQQIAMGAIAAVQTKNWQRDEWKILVGIIIGTVPVLSAGFILKKVLNLSLESPLLIAIMSLVMALLLALAEKISNRIRTFNDLRIIDGLIVGMGQMVSLLPGASRSGSTLTTALFIGFDRTTAARFSFLLGIPALTIATVVQGTDALNQPAMFLPLLVGTASAFVFSYLSIAWLLDFLQRQTTWVFIWYRLGLGATLLGAIASNLLG</sequence>
<evidence type="ECO:0000256" key="17">
    <source>
        <dbReference type="HAMAP-Rule" id="MF_01006"/>
    </source>
</evidence>
<dbReference type="EMBL" id="WVIE01000037">
    <property type="protein sequence ID" value="NDJ19690.1"/>
    <property type="molecule type" value="Genomic_DNA"/>
</dbReference>
<keyword evidence="19" id="KW-1185">Reference proteome</keyword>
<dbReference type="GO" id="GO:0071555">
    <property type="term" value="P:cell wall organization"/>
    <property type="evidence" value="ECO:0007669"/>
    <property type="project" value="UniProtKB-KW"/>
</dbReference>
<feature type="transmembrane region" description="Helical" evidence="17">
    <location>
        <begin position="208"/>
        <end position="226"/>
    </location>
</feature>
<keyword evidence="13 17" id="KW-0961">Cell wall biogenesis/degradation</keyword>
<comment type="catalytic activity">
    <reaction evidence="16 17">
        <text>di-trans,octa-cis-undecaprenyl diphosphate + H2O = di-trans,octa-cis-undecaprenyl phosphate + phosphate + H(+)</text>
        <dbReference type="Rhea" id="RHEA:28094"/>
        <dbReference type="ChEBI" id="CHEBI:15377"/>
        <dbReference type="ChEBI" id="CHEBI:15378"/>
        <dbReference type="ChEBI" id="CHEBI:43474"/>
        <dbReference type="ChEBI" id="CHEBI:58405"/>
        <dbReference type="ChEBI" id="CHEBI:60392"/>
        <dbReference type="EC" id="3.6.1.27"/>
    </reaction>
</comment>
<proteinExistence type="inferred from homology"/>
<evidence type="ECO:0000256" key="10">
    <source>
        <dbReference type="ARBA" id="ARBA00022989"/>
    </source>
</evidence>
<feature type="transmembrane region" description="Helical" evidence="17">
    <location>
        <begin position="238"/>
        <end position="260"/>
    </location>
</feature>
<dbReference type="Proteomes" id="UP000646053">
    <property type="component" value="Unassembled WGS sequence"/>
</dbReference>